<evidence type="ECO:0000259" key="2">
    <source>
        <dbReference type="PROSITE" id="PS50833"/>
    </source>
</evidence>
<dbReference type="GO" id="GO:0000027">
    <property type="term" value="P:ribosomal large subunit assembly"/>
    <property type="evidence" value="ECO:0007669"/>
    <property type="project" value="TreeGrafter"/>
</dbReference>
<evidence type="ECO:0000256" key="1">
    <source>
        <dbReference type="SAM" id="MobiDB-lite"/>
    </source>
</evidence>
<dbReference type="AlphaFoldDB" id="A0A485LEV3"/>
<name>A0A485LEV3_9STRA</name>
<dbReference type="Proteomes" id="UP000332933">
    <property type="component" value="Unassembled WGS sequence"/>
</dbReference>
<protein>
    <submittedName>
        <fullName evidence="4">Aste57867_20391 protein</fullName>
    </submittedName>
</protein>
<proteinExistence type="predicted"/>
<dbReference type="InterPro" id="IPR007109">
    <property type="entry name" value="Brix"/>
</dbReference>
<keyword evidence="5" id="KW-1185">Reference proteome</keyword>
<feature type="compositionally biased region" description="Basic and acidic residues" evidence="1">
    <location>
        <begin position="325"/>
        <end position="348"/>
    </location>
</feature>
<dbReference type="EMBL" id="VJMH01006813">
    <property type="protein sequence ID" value="KAF0687899.1"/>
    <property type="molecule type" value="Genomic_DNA"/>
</dbReference>
<feature type="compositionally biased region" description="Basic residues" evidence="1">
    <location>
        <begin position="397"/>
        <end position="407"/>
    </location>
</feature>
<evidence type="ECO:0000313" key="3">
    <source>
        <dbReference type="EMBL" id="KAF0687899.1"/>
    </source>
</evidence>
<evidence type="ECO:0000313" key="5">
    <source>
        <dbReference type="Proteomes" id="UP000332933"/>
    </source>
</evidence>
<gene>
    <name evidence="4" type="primary">Aste57867_20391</name>
    <name evidence="3" type="ORF">As57867_020325</name>
    <name evidence="4" type="ORF">ASTE57867_20391</name>
</gene>
<sequence length="482" mass="54152">MPRKGGKRKKTRTHVSSGAGNTDDKTPKSFVFKMGKAPSCVISLIQDMRQVMLPFTADRLREKKKNTIQDFVHVAAPLGVSHFLAFSHTDAGTNMKLVRLPRGPTLSFKVVNYSLMRHIHTVQKRPVDASLAFKTSPLVVLNNFTGDEDHIKLLNATFQNMFPAIDVQTIQLTECRRVVLFHYDKETDQVEFRQYVIRAMPLGLSKSVKTLVKSKVPNLGNIEDISDFVFGGANTGMTSDSEVDDESAHVVLPDKFRGRGNQKSEKSAVRLAEVGPRLTLKLTKVERDLCDGDVLYHAYVQKSPEEAAKLKAKKDMANALKRKRREEQEENVTKKKEAIEAKKANKANKKYEVEHKRRALMQYANEDDVSDLEDAEYYRQEVGEEPDAYMFSDRNKDKKKTNGKKKPYGVISGKDEKDEAKPVAAKKVGGKATFNKFKKDGKKDFKDGKKDFKTGKKDFKAGKGKKDFKAGKGGKAGGGRRK</sequence>
<dbReference type="EMBL" id="CAADRA010006836">
    <property type="protein sequence ID" value="VFT97077.1"/>
    <property type="molecule type" value="Genomic_DNA"/>
</dbReference>
<evidence type="ECO:0000313" key="4">
    <source>
        <dbReference type="EMBL" id="VFT97077.1"/>
    </source>
</evidence>
<organism evidence="4 5">
    <name type="scientific">Aphanomyces stellatus</name>
    <dbReference type="NCBI Taxonomy" id="120398"/>
    <lineage>
        <taxon>Eukaryota</taxon>
        <taxon>Sar</taxon>
        <taxon>Stramenopiles</taxon>
        <taxon>Oomycota</taxon>
        <taxon>Saprolegniomycetes</taxon>
        <taxon>Saprolegniales</taxon>
        <taxon>Verrucalvaceae</taxon>
        <taxon>Aphanomyces</taxon>
    </lineage>
</organism>
<dbReference type="GO" id="GO:0030687">
    <property type="term" value="C:preribosome, large subunit precursor"/>
    <property type="evidence" value="ECO:0007669"/>
    <property type="project" value="TreeGrafter"/>
</dbReference>
<feature type="compositionally biased region" description="Gly residues" evidence="1">
    <location>
        <begin position="471"/>
        <end position="482"/>
    </location>
</feature>
<accession>A0A485LEV3</accession>
<dbReference type="SMART" id="SM00879">
    <property type="entry name" value="Brix"/>
    <property type="match status" value="1"/>
</dbReference>
<feature type="compositionally biased region" description="Low complexity" evidence="1">
    <location>
        <begin position="422"/>
        <end position="435"/>
    </location>
</feature>
<dbReference type="PANTHER" id="PTHR12661">
    <property type="entry name" value="PETER PAN-RELATED"/>
    <property type="match status" value="1"/>
</dbReference>
<dbReference type="GO" id="GO:0019843">
    <property type="term" value="F:rRNA binding"/>
    <property type="evidence" value="ECO:0007669"/>
    <property type="project" value="InterPro"/>
</dbReference>
<feature type="region of interest" description="Disordered" evidence="1">
    <location>
        <begin position="1"/>
        <end position="28"/>
    </location>
</feature>
<feature type="region of interest" description="Disordered" evidence="1">
    <location>
        <begin position="383"/>
        <end position="482"/>
    </location>
</feature>
<feature type="compositionally biased region" description="Basic residues" evidence="1">
    <location>
        <begin position="1"/>
        <end position="13"/>
    </location>
</feature>
<dbReference type="GO" id="GO:0006364">
    <property type="term" value="P:rRNA processing"/>
    <property type="evidence" value="ECO:0007669"/>
    <property type="project" value="InterPro"/>
</dbReference>
<dbReference type="PROSITE" id="PS50833">
    <property type="entry name" value="BRIX"/>
    <property type="match status" value="1"/>
</dbReference>
<dbReference type="InterPro" id="IPR045112">
    <property type="entry name" value="PPAN-like"/>
</dbReference>
<reference evidence="4 5" key="1">
    <citation type="submission" date="2019-03" db="EMBL/GenBank/DDBJ databases">
        <authorList>
            <person name="Gaulin E."/>
            <person name="Dumas B."/>
        </authorList>
    </citation>
    <scope>NUCLEOTIDE SEQUENCE [LARGE SCALE GENOMIC DNA]</scope>
    <source>
        <strain evidence="4">CBS 568.67</strain>
    </source>
</reference>
<feature type="compositionally biased region" description="Basic and acidic residues" evidence="1">
    <location>
        <begin position="437"/>
        <end position="470"/>
    </location>
</feature>
<dbReference type="OrthoDB" id="10261452at2759"/>
<feature type="region of interest" description="Disordered" evidence="1">
    <location>
        <begin position="321"/>
        <end position="348"/>
    </location>
</feature>
<dbReference type="PANTHER" id="PTHR12661:SF5">
    <property type="entry name" value="SUPPRESSOR OF SWI4 1 HOMOLOG"/>
    <property type="match status" value="1"/>
</dbReference>
<feature type="domain" description="Brix" evidence="2">
    <location>
        <begin position="27"/>
        <end position="291"/>
    </location>
</feature>
<reference evidence="3" key="2">
    <citation type="submission" date="2019-06" db="EMBL/GenBank/DDBJ databases">
        <title>Genomics analysis of Aphanomyces spp. identifies a new class of oomycete effector associated with host adaptation.</title>
        <authorList>
            <person name="Gaulin E."/>
        </authorList>
    </citation>
    <scope>NUCLEOTIDE SEQUENCE</scope>
    <source>
        <strain evidence="3">CBS 578.67</strain>
    </source>
</reference>
<dbReference type="Pfam" id="PF04427">
    <property type="entry name" value="Brix"/>
    <property type="match status" value="1"/>
</dbReference>